<evidence type="ECO:0000259" key="3">
    <source>
        <dbReference type="PROSITE" id="PS51186"/>
    </source>
</evidence>
<dbReference type="InterPro" id="IPR000182">
    <property type="entry name" value="GNAT_dom"/>
</dbReference>
<dbReference type="PROSITE" id="PS51186">
    <property type="entry name" value="GNAT"/>
    <property type="match status" value="1"/>
</dbReference>
<dbReference type="PANTHER" id="PTHR10545:SF42">
    <property type="entry name" value="ACETYLTRANSFERASE"/>
    <property type="match status" value="1"/>
</dbReference>
<dbReference type="EMBL" id="MLCB01000206">
    <property type="protein sequence ID" value="OJI91981.1"/>
    <property type="molecule type" value="Genomic_DNA"/>
</dbReference>
<feature type="domain" description="N-acetyltransferase" evidence="3">
    <location>
        <begin position="5"/>
        <end position="158"/>
    </location>
</feature>
<name>A0A1L9NRW9_9RHOB</name>
<dbReference type="GO" id="GO:0008080">
    <property type="term" value="F:N-acetyltransferase activity"/>
    <property type="evidence" value="ECO:0007669"/>
    <property type="project" value="TreeGrafter"/>
</dbReference>
<dbReference type="Pfam" id="PF00583">
    <property type="entry name" value="Acetyltransf_1"/>
    <property type="match status" value="1"/>
</dbReference>
<evidence type="ECO:0000313" key="4">
    <source>
        <dbReference type="EMBL" id="OJI91981.1"/>
    </source>
</evidence>
<dbReference type="InterPro" id="IPR016181">
    <property type="entry name" value="Acyl_CoA_acyltransferase"/>
</dbReference>
<dbReference type="AlphaFoldDB" id="A0A1L9NRW9"/>
<keyword evidence="2" id="KW-0012">Acyltransferase</keyword>
<dbReference type="PANTHER" id="PTHR10545">
    <property type="entry name" value="DIAMINE N-ACETYLTRANSFERASE"/>
    <property type="match status" value="1"/>
</dbReference>
<evidence type="ECO:0000256" key="1">
    <source>
        <dbReference type="ARBA" id="ARBA00022679"/>
    </source>
</evidence>
<dbReference type="OrthoDB" id="9805924at2"/>
<keyword evidence="5" id="KW-1185">Reference proteome</keyword>
<keyword evidence="1 4" id="KW-0808">Transferase</keyword>
<sequence length="158" mass="18082">MENAILIRDVSVSDYGQWRALWDQYNEFYGRTGATALSEDIVQSTWQRFLEPSEPVHCLVAEYEGRLVGLAHFIFHRNTITIENTCYLQDVFSSPSLRGKGVGKKLISAFYDHAKQAGTVGVYWHTHSSNETAMKLYDKVAKNTDFVVYRHAVDMKII</sequence>
<dbReference type="CDD" id="cd04301">
    <property type="entry name" value="NAT_SF"/>
    <property type="match status" value="1"/>
</dbReference>
<comment type="caution">
    <text evidence="4">The sequence shown here is derived from an EMBL/GenBank/DDBJ whole genome shotgun (WGS) entry which is preliminary data.</text>
</comment>
<dbReference type="InterPro" id="IPR051016">
    <property type="entry name" value="Diverse_Substrate_AcTransf"/>
</dbReference>
<evidence type="ECO:0000256" key="2">
    <source>
        <dbReference type="ARBA" id="ARBA00023315"/>
    </source>
</evidence>
<evidence type="ECO:0000313" key="5">
    <source>
        <dbReference type="Proteomes" id="UP000184514"/>
    </source>
</evidence>
<dbReference type="RefSeq" id="WP_072632280.1">
    <property type="nucleotide sequence ID" value="NZ_MLCB01000206.1"/>
</dbReference>
<reference evidence="4 5" key="1">
    <citation type="submission" date="2016-10" db="EMBL/GenBank/DDBJ databases">
        <title>Genome sequence of Planktotalea frisia SH6-1.</title>
        <authorList>
            <person name="Poehlein A."/>
            <person name="Bakenhus I."/>
            <person name="Voget S."/>
            <person name="Brinkhoff T."/>
            <person name="Simon M."/>
        </authorList>
    </citation>
    <scope>NUCLEOTIDE SEQUENCE [LARGE SCALE GENOMIC DNA]</scope>
    <source>
        <strain evidence="4 5">SH6-1</strain>
    </source>
</reference>
<dbReference type="SUPFAM" id="SSF55729">
    <property type="entry name" value="Acyl-CoA N-acyltransferases (Nat)"/>
    <property type="match status" value="1"/>
</dbReference>
<dbReference type="Gene3D" id="3.40.630.30">
    <property type="match status" value="1"/>
</dbReference>
<organism evidence="4 5">
    <name type="scientific">Planktotalea frisia</name>
    <dbReference type="NCBI Taxonomy" id="696762"/>
    <lineage>
        <taxon>Bacteria</taxon>
        <taxon>Pseudomonadati</taxon>
        <taxon>Pseudomonadota</taxon>
        <taxon>Alphaproteobacteria</taxon>
        <taxon>Rhodobacterales</taxon>
        <taxon>Paracoccaceae</taxon>
        <taxon>Planktotalea</taxon>
    </lineage>
</organism>
<dbReference type="Proteomes" id="UP000184514">
    <property type="component" value="Unassembled WGS sequence"/>
</dbReference>
<protein>
    <submittedName>
        <fullName evidence="4">Acetyltransferase (GNAT) family protein</fullName>
    </submittedName>
</protein>
<accession>A0A1L9NRW9</accession>
<gene>
    <name evidence="4" type="ORF">PFRI_38020</name>
</gene>
<proteinExistence type="predicted"/>
<dbReference type="STRING" id="696762.PFRI_38020"/>